<dbReference type="Gene3D" id="2.70.70.10">
    <property type="entry name" value="Glucose Permease (Domain IIA)"/>
    <property type="match status" value="1"/>
</dbReference>
<dbReference type="InterPro" id="IPR011055">
    <property type="entry name" value="Dup_hybrid_motif"/>
</dbReference>
<proteinExistence type="predicted"/>
<gene>
    <name evidence="3" type="ORF">OP8BY_1975</name>
</gene>
<organism evidence="3 4">
    <name type="scientific">Candidatus Saccharicenans subterraneus</name>
    <dbReference type="NCBI Taxonomy" id="2508984"/>
    <lineage>
        <taxon>Bacteria</taxon>
        <taxon>Candidatus Aminicenantota</taxon>
        <taxon>Candidatus Aminicenantia</taxon>
        <taxon>Candidatus Aminicenantales</taxon>
        <taxon>Candidatus Saccharicenantaceae</taxon>
        <taxon>Candidatus Saccharicenans</taxon>
    </lineage>
</organism>
<protein>
    <submittedName>
        <fullName evidence="3">Membrane protein</fullName>
    </submittedName>
</protein>
<dbReference type="PANTHER" id="PTHR21666:SF286">
    <property type="entry name" value="LIPOPROTEIN NLPD"/>
    <property type="match status" value="1"/>
</dbReference>
<dbReference type="FunFam" id="2.70.70.10:FF:000006">
    <property type="entry name" value="M23 family peptidase"/>
    <property type="match status" value="1"/>
</dbReference>
<evidence type="ECO:0000313" key="4">
    <source>
        <dbReference type="Proteomes" id="UP000257323"/>
    </source>
</evidence>
<sequence length="296" mass="32951">MPKKFVSIVIVPNWKTSFRTINIPQKAVRLMIGAGISFLVLFVFFLLDYFSMTMTKARYRELLKETAVQKETIATYENTISQMKETISNFEEYARKINVLAGLQSAENLKGEPGLGGGEKVDFNHAPQIKNVEPGALQAIKQRADAVEKNLNYMLHFFESQTAVLATTPTIWPTVGWVSSSFGPRIDPFTGRNAFHAGLDIATNLNNPVVATADGVVVQVGFDKYKGNYVSISHGNGFSTEYWHLTKYAVRSGQKINRGQVIGYVGKTGKALGPHLHYEVHLNGKPINPIHYIIEE</sequence>
<dbReference type="GO" id="GO:0004222">
    <property type="term" value="F:metalloendopeptidase activity"/>
    <property type="evidence" value="ECO:0007669"/>
    <property type="project" value="TreeGrafter"/>
</dbReference>
<name>A0A3E2BML3_9BACT</name>
<keyword evidence="1" id="KW-0472">Membrane</keyword>
<dbReference type="CDD" id="cd12797">
    <property type="entry name" value="M23_peptidase"/>
    <property type="match status" value="1"/>
</dbReference>
<evidence type="ECO:0000256" key="1">
    <source>
        <dbReference type="SAM" id="Phobius"/>
    </source>
</evidence>
<dbReference type="Pfam" id="PF01551">
    <property type="entry name" value="Peptidase_M23"/>
    <property type="match status" value="1"/>
</dbReference>
<dbReference type="InterPro" id="IPR050570">
    <property type="entry name" value="Cell_wall_metabolism_enzyme"/>
</dbReference>
<dbReference type="AlphaFoldDB" id="A0A3E2BML3"/>
<reference evidence="3 4" key="1">
    <citation type="submission" date="2018-08" db="EMBL/GenBank/DDBJ databases">
        <title>Genome analysis of the thermophilic bacterium of the candidate phylum Aminicenantes from deep subsurface aquifer revealed its physiology and ecological role.</title>
        <authorList>
            <person name="Kadnikov V.V."/>
            <person name="Mardanov A.V."/>
            <person name="Beletsky A.V."/>
            <person name="Karnachuk O.V."/>
            <person name="Ravin N.V."/>
        </authorList>
    </citation>
    <scope>NUCLEOTIDE SEQUENCE [LARGE SCALE GENOMIC DNA]</scope>
    <source>
        <strain evidence="3">BY38</strain>
    </source>
</reference>
<feature type="transmembrane region" description="Helical" evidence="1">
    <location>
        <begin position="27"/>
        <end position="50"/>
    </location>
</feature>
<accession>A0A3E2BML3</accession>
<dbReference type="EMBL" id="QUAH01000005">
    <property type="protein sequence ID" value="RFT15969.1"/>
    <property type="molecule type" value="Genomic_DNA"/>
</dbReference>
<dbReference type="SUPFAM" id="SSF51261">
    <property type="entry name" value="Duplicated hybrid motif"/>
    <property type="match status" value="1"/>
</dbReference>
<comment type="caution">
    <text evidence="3">The sequence shown here is derived from an EMBL/GenBank/DDBJ whole genome shotgun (WGS) entry which is preliminary data.</text>
</comment>
<dbReference type="InterPro" id="IPR016047">
    <property type="entry name" value="M23ase_b-sheet_dom"/>
</dbReference>
<feature type="domain" description="M23ase beta-sheet core" evidence="2">
    <location>
        <begin position="195"/>
        <end position="289"/>
    </location>
</feature>
<keyword evidence="1" id="KW-0812">Transmembrane</keyword>
<keyword evidence="1" id="KW-1133">Transmembrane helix</keyword>
<evidence type="ECO:0000313" key="3">
    <source>
        <dbReference type="EMBL" id="RFT15969.1"/>
    </source>
</evidence>
<dbReference type="Proteomes" id="UP000257323">
    <property type="component" value="Unassembled WGS sequence"/>
</dbReference>
<dbReference type="PANTHER" id="PTHR21666">
    <property type="entry name" value="PEPTIDASE-RELATED"/>
    <property type="match status" value="1"/>
</dbReference>
<evidence type="ECO:0000259" key="2">
    <source>
        <dbReference type="Pfam" id="PF01551"/>
    </source>
</evidence>